<dbReference type="Pfam" id="PF00512">
    <property type="entry name" value="HisKA"/>
    <property type="match status" value="1"/>
</dbReference>
<dbReference type="Gene3D" id="3.30.565.10">
    <property type="entry name" value="Histidine kinase-like ATPase, C-terminal domain"/>
    <property type="match status" value="1"/>
</dbReference>
<feature type="domain" description="HAMP" evidence="10">
    <location>
        <begin position="171"/>
        <end position="228"/>
    </location>
</feature>
<keyword evidence="8" id="KW-0812">Transmembrane</keyword>
<evidence type="ECO:0000256" key="8">
    <source>
        <dbReference type="SAM" id="Phobius"/>
    </source>
</evidence>
<dbReference type="GO" id="GO:0016036">
    <property type="term" value="P:cellular response to phosphate starvation"/>
    <property type="evidence" value="ECO:0007669"/>
    <property type="project" value="TreeGrafter"/>
</dbReference>
<dbReference type="PANTHER" id="PTHR45453">
    <property type="entry name" value="PHOSPHATE REGULON SENSOR PROTEIN PHOR"/>
    <property type="match status" value="1"/>
</dbReference>
<dbReference type="CDD" id="cd00082">
    <property type="entry name" value="HisKA"/>
    <property type="match status" value="1"/>
</dbReference>
<evidence type="ECO:0000259" key="10">
    <source>
        <dbReference type="PROSITE" id="PS50885"/>
    </source>
</evidence>
<dbReference type="InterPro" id="IPR036890">
    <property type="entry name" value="HATPase_C_sf"/>
</dbReference>
<dbReference type="EMBL" id="BLZR01000001">
    <property type="protein sequence ID" value="GFP76194.1"/>
    <property type="molecule type" value="Genomic_DNA"/>
</dbReference>
<dbReference type="EC" id="2.7.13.3" evidence="3"/>
<dbReference type="AlphaFoldDB" id="A0A6V8SG50"/>
<evidence type="ECO:0000256" key="7">
    <source>
        <dbReference type="ARBA" id="ARBA00023012"/>
    </source>
</evidence>
<keyword evidence="6 11" id="KW-0418">Kinase</keyword>
<dbReference type="InterPro" id="IPR036097">
    <property type="entry name" value="HisK_dim/P_sf"/>
</dbReference>
<dbReference type="PRINTS" id="PR00344">
    <property type="entry name" value="BCTRLSENSOR"/>
</dbReference>
<evidence type="ECO:0000259" key="9">
    <source>
        <dbReference type="PROSITE" id="PS50109"/>
    </source>
</evidence>
<dbReference type="CDD" id="cd06225">
    <property type="entry name" value="HAMP"/>
    <property type="match status" value="1"/>
</dbReference>
<feature type="transmembrane region" description="Helical" evidence="8">
    <location>
        <begin position="12"/>
        <end position="32"/>
    </location>
</feature>
<keyword evidence="12" id="KW-1185">Reference proteome</keyword>
<dbReference type="FunFam" id="3.30.565.10:FF:000006">
    <property type="entry name" value="Sensor histidine kinase WalK"/>
    <property type="match status" value="1"/>
</dbReference>
<dbReference type="SMART" id="SM00388">
    <property type="entry name" value="HisKA"/>
    <property type="match status" value="1"/>
</dbReference>
<dbReference type="CDD" id="cd00075">
    <property type="entry name" value="HATPase"/>
    <property type="match status" value="1"/>
</dbReference>
<sequence length="459" mass="52962">MNNILYKRNIITATSIVVVLFVSVILSVYRFLNMNFKIYDNDIRLIVSRQKNEIEKQIYNKGHYPYLVFGLDGRVLYNGGVFEYKVGEMLNTQEMLQTDKSFSINNKNKIKESFVLEQNGKVNGFVVFLIPEKDVLIESNLTRVINIFFPMILGIFICISIVVARTLYFNRRILTPLKEISSSTKGIIAGNYDLEVIRTYEKQIGENEIGDLTYSFELMRDELKSKQIREEVLKKSQQELISCISHDLKTPISTIKAYSEGLRDGIARTPKAQEDYVNIIISKTDLLIDMINELLEYSNAELNQLDINIKEVYFYEYFIPLMEELEVFVKQKNIDFDYEVNTADMLVNIDKRRITEVLYNLVENSIKYMKDSRGIIIIEAERQNGKVLIKVKDNGIGISPDDIPYVFDKFYRAEKSRSSSIPGSGLGLSICKYIIEEHGGEIYCKSRHNKGCEFGFSLG</sequence>
<dbReference type="InterPro" id="IPR003661">
    <property type="entry name" value="HisK_dim/P_dom"/>
</dbReference>
<name>A0A6V8SG50_9CLOT</name>
<accession>A0A6V8SG50</accession>
<evidence type="ECO:0000256" key="5">
    <source>
        <dbReference type="ARBA" id="ARBA00022679"/>
    </source>
</evidence>
<dbReference type="Gene3D" id="6.10.340.10">
    <property type="match status" value="1"/>
</dbReference>
<dbReference type="GO" id="GO:0000155">
    <property type="term" value="F:phosphorelay sensor kinase activity"/>
    <property type="evidence" value="ECO:0007669"/>
    <property type="project" value="InterPro"/>
</dbReference>
<gene>
    <name evidence="11" type="ORF">bsdtw1_02293</name>
</gene>
<dbReference type="GO" id="GO:0005886">
    <property type="term" value="C:plasma membrane"/>
    <property type="evidence" value="ECO:0007669"/>
    <property type="project" value="TreeGrafter"/>
</dbReference>
<keyword evidence="4" id="KW-0597">Phosphoprotein</keyword>
<dbReference type="InterPro" id="IPR003660">
    <property type="entry name" value="HAMP_dom"/>
</dbReference>
<evidence type="ECO:0000256" key="4">
    <source>
        <dbReference type="ARBA" id="ARBA00022553"/>
    </source>
</evidence>
<dbReference type="RefSeq" id="WP_183277638.1">
    <property type="nucleotide sequence ID" value="NZ_BLZR01000001.1"/>
</dbReference>
<dbReference type="SUPFAM" id="SSF47384">
    <property type="entry name" value="Homodimeric domain of signal transducing histidine kinase"/>
    <property type="match status" value="1"/>
</dbReference>
<dbReference type="GO" id="GO:0004721">
    <property type="term" value="F:phosphoprotein phosphatase activity"/>
    <property type="evidence" value="ECO:0007669"/>
    <property type="project" value="TreeGrafter"/>
</dbReference>
<feature type="domain" description="Histidine kinase" evidence="9">
    <location>
        <begin position="243"/>
        <end position="459"/>
    </location>
</feature>
<protein>
    <recommendedName>
        <fullName evidence="3">histidine kinase</fullName>
        <ecNumber evidence="3">2.7.13.3</ecNumber>
    </recommendedName>
</protein>
<dbReference type="Gene3D" id="1.10.287.130">
    <property type="match status" value="1"/>
</dbReference>
<keyword evidence="8" id="KW-1133">Transmembrane helix</keyword>
<dbReference type="Proteomes" id="UP000580568">
    <property type="component" value="Unassembled WGS sequence"/>
</dbReference>
<keyword evidence="8" id="KW-0472">Membrane</keyword>
<evidence type="ECO:0000256" key="2">
    <source>
        <dbReference type="ARBA" id="ARBA00004370"/>
    </source>
</evidence>
<dbReference type="Pfam" id="PF02518">
    <property type="entry name" value="HATPase_c"/>
    <property type="match status" value="1"/>
</dbReference>
<dbReference type="SUPFAM" id="SSF55874">
    <property type="entry name" value="ATPase domain of HSP90 chaperone/DNA topoisomerase II/histidine kinase"/>
    <property type="match status" value="1"/>
</dbReference>
<dbReference type="SMART" id="SM00387">
    <property type="entry name" value="HATPase_c"/>
    <property type="match status" value="1"/>
</dbReference>
<dbReference type="InterPro" id="IPR004358">
    <property type="entry name" value="Sig_transdc_His_kin-like_C"/>
</dbReference>
<reference evidence="11 12" key="1">
    <citation type="submission" date="2020-07" db="EMBL/GenBank/DDBJ databases">
        <title>A new beta-1,3-glucan-decomposing anaerobic bacterium isolated from anoxic soil subjected to biological soil disinfestation.</title>
        <authorList>
            <person name="Ueki A."/>
            <person name="Tonouchi A."/>
        </authorList>
    </citation>
    <scope>NUCLEOTIDE SEQUENCE [LARGE SCALE GENOMIC DNA]</scope>
    <source>
        <strain evidence="11 12">TW1</strain>
    </source>
</reference>
<dbReference type="SUPFAM" id="SSF158472">
    <property type="entry name" value="HAMP domain-like"/>
    <property type="match status" value="1"/>
</dbReference>
<comment type="subcellular location">
    <subcellularLocation>
        <location evidence="2">Membrane</location>
    </subcellularLocation>
</comment>
<evidence type="ECO:0000313" key="11">
    <source>
        <dbReference type="EMBL" id="GFP76194.1"/>
    </source>
</evidence>
<evidence type="ECO:0000313" key="12">
    <source>
        <dbReference type="Proteomes" id="UP000580568"/>
    </source>
</evidence>
<dbReference type="PROSITE" id="PS50109">
    <property type="entry name" value="HIS_KIN"/>
    <property type="match status" value="1"/>
</dbReference>
<evidence type="ECO:0000256" key="1">
    <source>
        <dbReference type="ARBA" id="ARBA00000085"/>
    </source>
</evidence>
<organism evidence="11 12">
    <name type="scientific">Clostridium fungisolvens</name>
    <dbReference type="NCBI Taxonomy" id="1604897"/>
    <lineage>
        <taxon>Bacteria</taxon>
        <taxon>Bacillati</taxon>
        <taxon>Bacillota</taxon>
        <taxon>Clostridia</taxon>
        <taxon>Eubacteriales</taxon>
        <taxon>Clostridiaceae</taxon>
        <taxon>Clostridium</taxon>
    </lineage>
</organism>
<keyword evidence="7" id="KW-0902">Two-component regulatory system</keyword>
<feature type="transmembrane region" description="Helical" evidence="8">
    <location>
        <begin position="147"/>
        <end position="168"/>
    </location>
</feature>
<evidence type="ECO:0000256" key="6">
    <source>
        <dbReference type="ARBA" id="ARBA00022777"/>
    </source>
</evidence>
<proteinExistence type="predicted"/>
<comment type="caution">
    <text evidence="11">The sequence shown here is derived from an EMBL/GenBank/DDBJ whole genome shotgun (WGS) entry which is preliminary data.</text>
</comment>
<keyword evidence="5" id="KW-0808">Transferase</keyword>
<dbReference type="PROSITE" id="PS50885">
    <property type="entry name" value="HAMP"/>
    <property type="match status" value="1"/>
</dbReference>
<evidence type="ECO:0000256" key="3">
    <source>
        <dbReference type="ARBA" id="ARBA00012438"/>
    </source>
</evidence>
<dbReference type="InterPro" id="IPR005467">
    <property type="entry name" value="His_kinase_dom"/>
</dbReference>
<dbReference type="InterPro" id="IPR003594">
    <property type="entry name" value="HATPase_dom"/>
</dbReference>
<dbReference type="InterPro" id="IPR050351">
    <property type="entry name" value="BphY/WalK/GraS-like"/>
</dbReference>
<dbReference type="PANTHER" id="PTHR45453:SF1">
    <property type="entry name" value="PHOSPHATE REGULON SENSOR PROTEIN PHOR"/>
    <property type="match status" value="1"/>
</dbReference>
<comment type="catalytic activity">
    <reaction evidence="1">
        <text>ATP + protein L-histidine = ADP + protein N-phospho-L-histidine.</text>
        <dbReference type="EC" id="2.7.13.3"/>
    </reaction>
</comment>